<evidence type="ECO:0008006" key="3">
    <source>
        <dbReference type="Google" id="ProtNLM"/>
    </source>
</evidence>
<reference evidence="1" key="2">
    <citation type="submission" date="2020-09" db="EMBL/GenBank/DDBJ databases">
        <authorList>
            <person name="Sun Q."/>
            <person name="Kim S."/>
        </authorList>
    </citation>
    <scope>NUCLEOTIDE SEQUENCE</scope>
    <source>
        <strain evidence="1">KCTC 12368</strain>
    </source>
</reference>
<dbReference type="RefSeq" id="WP_018474347.1">
    <property type="nucleotide sequence ID" value="NZ_BMWX01000001.1"/>
</dbReference>
<dbReference type="EMBL" id="BMWX01000001">
    <property type="protein sequence ID" value="GGZ15246.1"/>
    <property type="molecule type" value="Genomic_DNA"/>
</dbReference>
<dbReference type="Pfam" id="PF26421">
    <property type="entry name" value="Avidin_like"/>
    <property type="match status" value="1"/>
</dbReference>
<protein>
    <recommendedName>
        <fullName evidence="3">N-acetylglutamate synthase</fullName>
    </recommendedName>
</protein>
<evidence type="ECO:0000313" key="1">
    <source>
        <dbReference type="EMBL" id="GGZ15246.1"/>
    </source>
</evidence>
<dbReference type="Proteomes" id="UP000619457">
    <property type="component" value="Unassembled WGS sequence"/>
</dbReference>
<sequence length="111" mass="12493">MNYNNRVFRAISNSDNGEVSSDTEFHYAQEGRVLAGTYFGGSIKKGQLIGWVDDGGRIDMRYQHINNDGKIMSGKCKSVPEILPSGKIRLYEKWRWTSGDKSTGESIIEEV</sequence>
<dbReference type="AlphaFoldDB" id="A0A918PMZ4"/>
<proteinExistence type="predicted"/>
<reference evidence="1" key="1">
    <citation type="journal article" date="2014" name="Int. J. Syst. Evol. Microbiol.">
        <title>Complete genome sequence of Corynebacterium casei LMG S-19264T (=DSM 44701T), isolated from a smear-ripened cheese.</title>
        <authorList>
            <consortium name="US DOE Joint Genome Institute (JGI-PGF)"/>
            <person name="Walter F."/>
            <person name="Albersmeier A."/>
            <person name="Kalinowski J."/>
            <person name="Ruckert C."/>
        </authorList>
    </citation>
    <scope>NUCLEOTIDE SEQUENCE</scope>
    <source>
        <strain evidence="1">KCTC 12368</strain>
    </source>
</reference>
<accession>A0A918PMZ4</accession>
<name>A0A918PMZ4_9BACT</name>
<keyword evidence="2" id="KW-1185">Reference proteome</keyword>
<organism evidence="1 2">
    <name type="scientific">Echinicola pacifica</name>
    <dbReference type="NCBI Taxonomy" id="346377"/>
    <lineage>
        <taxon>Bacteria</taxon>
        <taxon>Pseudomonadati</taxon>
        <taxon>Bacteroidota</taxon>
        <taxon>Cytophagia</taxon>
        <taxon>Cytophagales</taxon>
        <taxon>Cyclobacteriaceae</taxon>
        <taxon>Echinicola</taxon>
    </lineage>
</organism>
<evidence type="ECO:0000313" key="2">
    <source>
        <dbReference type="Proteomes" id="UP000619457"/>
    </source>
</evidence>
<dbReference type="InterPro" id="IPR058595">
    <property type="entry name" value="Avidin-like"/>
</dbReference>
<gene>
    <name evidence="1" type="ORF">GCM10007049_04140</name>
</gene>
<comment type="caution">
    <text evidence="1">The sequence shown here is derived from an EMBL/GenBank/DDBJ whole genome shotgun (WGS) entry which is preliminary data.</text>
</comment>